<dbReference type="RefSeq" id="WP_132939786.1">
    <property type="nucleotide sequence ID" value="NZ_CP119676.1"/>
</dbReference>
<comment type="caution">
    <text evidence="2">The sequence shown here is derived from an EMBL/GenBank/DDBJ whole genome shotgun (WGS) entry which is preliminary data.</text>
</comment>
<evidence type="ECO:0000313" key="2">
    <source>
        <dbReference type="EMBL" id="TCS60970.1"/>
    </source>
</evidence>
<sequence length="209" mass="22817">MIDFLFTGPPDAALTVVLAHGAGAPMDSPFMAAFAEGIARRGLRCARFEFPYMAQRRTDGKKRPPNPARVLLQTWREAIDELSPASLIIGGKSMGGRIASMLARTLEDEGAPPRGLVCLGYPFHPPGKPEKLRTAHLLNLRTPTLIIQGERDTLGSREDIAEYALSPAIKLKWMADGDHGFKPRKKSGRSEVENWDAALDALAQFALSL</sequence>
<dbReference type="InterPro" id="IPR026555">
    <property type="entry name" value="NSL3/Tex30"/>
</dbReference>
<dbReference type="InterPro" id="IPR029058">
    <property type="entry name" value="AB_hydrolase_fold"/>
</dbReference>
<protein>
    <recommendedName>
        <fullName evidence="1">KANL3/Tex30 alpha/beta hydrolase-like domain-containing protein</fullName>
    </recommendedName>
</protein>
<organism evidence="2 3">
    <name type="scientific">Varunaivibrio sulfuroxidans</name>
    <dbReference type="NCBI Taxonomy" id="1773489"/>
    <lineage>
        <taxon>Bacteria</taxon>
        <taxon>Pseudomonadati</taxon>
        <taxon>Pseudomonadota</taxon>
        <taxon>Alphaproteobacteria</taxon>
        <taxon>Rhodospirillales</taxon>
        <taxon>Magnetovibrionaceae</taxon>
        <taxon>Varunaivibrio</taxon>
    </lineage>
</organism>
<dbReference type="PANTHER" id="PTHR13136:SF11">
    <property type="entry name" value="TESTIS-EXPRESSED PROTEIN 30"/>
    <property type="match status" value="1"/>
</dbReference>
<gene>
    <name evidence="2" type="ORF">EDD55_109131</name>
</gene>
<dbReference type="SUPFAM" id="SSF53474">
    <property type="entry name" value="alpha/beta-Hydrolases"/>
    <property type="match status" value="1"/>
</dbReference>
<dbReference type="OrthoDB" id="652634at2"/>
<dbReference type="Proteomes" id="UP000295304">
    <property type="component" value="Unassembled WGS sequence"/>
</dbReference>
<dbReference type="Pfam" id="PF20408">
    <property type="entry name" value="Abhydrolase_11"/>
    <property type="match status" value="1"/>
</dbReference>
<proteinExistence type="predicted"/>
<dbReference type="AlphaFoldDB" id="A0A4R3J8V0"/>
<keyword evidence="3" id="KW-1185">Reference proteome</keyword>
<evidence type="ECO:0000313" key="3">
    <source>
        <dbReference type="Proteomes" id="UP000295304"/>
    </source>
</evidence>
<dbReference type="EMBL" id="SLZW01000009">
    <property type="protein sequence ID" value="TCS60970.1"/>
    <property type="molecule type" value="Genomic_DNA"/>
</dbReference>
<reference evidence="2 3" key="1">
    <citation type="submission" date="2019-03" db="EMBL/GenBank/DDBJ databases">
        <title>Genomic Encyclopedia of Type Strains, Phase IV (KMG-IV): sequencing the most valuable type-strain genomes for metagenomic binning, comparative biology and taxonomic classification.</title>
        <authorList>
            <person name="Goeker M."/>
        </authorList>
    </citation>
    <scope>NUCLEOTIDE SEQUENCE [LARGE SCALE GENOMIC DNA]</scope>
    <source>
        <strain evidence="2 3">DSM 101688</strain>
    </source>
</reference>
<dbReference type="Gene3D" id="3.40.50.1820">
    <property type="entry name" value="alpha/beta hydrolase"/>
    <property type="match status" value="1"/>
</dbReference>
<feature type="domain" description="KANL3/Tex30 alpha/beta hydrolase-like" evidence="1">
    <location>
        <begin position="15"/>
        <end position="206"/>
    </location>
</feature>
<evidence type="ECO:0000259" key="1">
    <source>
        <dbReference type="Pfam" id="PF20408"/>
    </source>
</evidence>
<accession>A0A4R3J8V0</accession>
<name>A0A4R3J8V0_9PROT</name>
<dbReference type="InterPro" id="IPR046879">
    <property type="entry name" value="KANL3/Tex30_Abhydrolase"/>
</dbReference>
<dbReference type="PANTHER" id="PTHR13136">
    <property type="entry name" value="TESTIS DEVELOPMENT PROTEIN PRTD"/>
    <property type="match status" value="1"/>
</dbReference>